<gene>
    <name evidence="1" type="ORF">C4H11_10105</name>
</gene>
<organism evidence="1 2">
    <name type="scientific">Bacteroides zoogleoformans</name>
    <dbReference type="NCBI Taxonomy" id="28119"/>
    <lineage>
        <taxon>Bacteria</taxon>
        <taxon>Pseudomonadati</taxon>
        <taxon>Bacteroidota</taxon>
        <taxon>Bacteroidia</taxon>
        <taxon>Bacteroidales</taxon>
        <taxon>Bacteroidaceae</taxon>
        <taxon>Bacteroides</taxon>
    </lineage>
</organism>
<dbReference type="RefSeq" id="WP_106041701.1">
    <property type="nucleotide sequence ID" value="NZ_CALHZC010000014.1"/>
</dbReference>
<dbReference type="Gene3D" id="1.25.40.390">
    <property type="match status" value="1"/>
</dbReference>
<name>A0ABN5IK25_9BACE</name>
<dbReference type="InterPro" id="IPR041662">
    <property type="entry name" value="SusD-like_2"/>
</dbReference>
<sequence length="537" mass="60881">MNTNKLFLAIAGLVTLCYTSCTNLDDINNDPNLVTTLDADLMLTSVEFLPGTNSNTQYRNFIYPGGWLNQWTGSWAVTEYGGVGQYNQSYSERLWFSSYPEVIKNVIDLIENTKDNPEKVNVNSIAKVLKVYNFQRLTDVYGDIPYSEAGKGYTDNILTPKYDTQEFIYEDFFKELKEAVNNLDETQKVPSSDLFYNGNIEKWKKFANSLRLRVAMRLIKVNPEKAKAEFESAVRDGVFTSNDDIAFIKYDNVQNAGNGTGQGNGVSNYLYGINSANGSQSWLTTDIAEVMEEMQDPRLLKRYYAYVAYTDPNRTDITNTVFAIRKSYAAMTVEAQKFSHDENVKYNVSGSLKLPINGKEQTVSLAYTRLRPSKYLMAFDAPYIYMGYAEVEFLLAEAAFRNWDVPGTASEHYAKGLAAAINQMNLFGAPVTTQEVTDFVASNPLTSGQELNGINTQLWILHIIDPLEAWANYRRSGYPDIKFYNRYPTKNASNGVAPRRLPYPIDEQSKNEENYRAAAARIKGGDTWTSRVWWDKE</sequence>
<dbReference type="InterPro" id="IPR011990">
    <property type="entry name" value="TPR-like_helical_dom_sf"/>
</dbReference>
<keyword evidence="2" id="KW-1185">Reference proteome</keyword>
<evidence type="ECO:0000313" key="1">
    <source>
        <dbReference type="EMBL" id="AVM53235.1"/>
    </source>
</evidence>
<accession>A0ABN5IK25</accession>
<reference evidence="1 2" key="1">
    <citation type="submission" date="2018-02" db="EMBL/GenBank/DDBJ databases">
        <authorList>
            <person name="Holder M.E."/>
            <person name="Ajami N.J."/>
            <person name="Petrosino J.F."/>
        </authorList>
    </citation>
    <scope>NUCLEOTIDE SEQUENCE [LARGE SCALE GENOMIC DNA]</scope>
    <source>
        <strain evidence="1 2">ATCC 33285</strain>
    </source>
</reference>
<evidence type="ECO:0000313" key="2">
    <source>
        <dbReference type="Proteomes" id="UP000238304"/>
    </source>
</evidence>
<dbReference type="Proteomes" id="UP000238304">
    <property type="component" value="Chromosome"/>
</dbReference>
<dbReference type="SUPFAM" id="SSF48452">
    <property type="entry name" value="TPR-like"/>
    <property type="match status" value="1"/>
</dbReference>
<dbReference type="Pfam" id="PF12771">
    <property type="entry name" value="SusD-like_2"/>
    <property type="match status" value="1"/>
</dbReference>
<keyword evidence="1" id="KW-0449">Lipoprotein</keyword>
<dbReference type="EMBL" id="CP027231">
    <property type="protein sequence ID" value="AVM53235.1"/>
    <property type="molecule type" value="Genomic_DNA"/>
</dbReference>
<proteinExistence type="predicted"/>
<protein>
    <submittedName>
        <fullName evidence="1">SusD/RagB family nutrient-binding outer membrane lipoprotein</fullName>
    </submittedName>
</protein>